<reference evidence="1 2" key="2">
    <citation type="submission" date="2018-11" db="EMBL/GenBank/DDBJ databases">
        <authorList>
            <consortium name="Pathogen Informatics"/>
        </authorList>
    </citation>
    <scope>NUCLEOTIDE SEQUENCE [LARGE SCALE GENOMIC DNA]</scope>
</reference>
<dbReference type="STRING" id="27835.A0A0N4YSY7"/>
<sequence>MVEAEHSSSDEEMDTGVSALEAAALARKKRLLEMKSRLHGIEMKSYKPLSEAVGKIADATPKLDVVEEVIASHLEKLDRRTQKCIAEMIRQRLSEGKGDLASAVNADLLVIFHGMVYFPYSSLECADLERVLGERFRPVVEETTGLAAAIRCPSCSSRCPLRH</sequence>
<organism evidence="3">
    <name type="scientific">Nippostrongylus brasiliensis</name>
    <name type="common">Rat hookworm</name>
    <dbReference type="NCBI Taxonomy" id="27835"/>
    <lineage>
        <taxon>Eukaryota</taxon>
        <taxon>Metazoa</taxon>
        <taxon>Ecdysozoa</taxon>
        <taxon>Nematoda</taxon>
        <taxon>Chromadorea</taxon>
        <taxon>Rhabditida</taxon>
        <taxon>Rhabditina</taxon>
        <taxon>Rhabditomorpha</taxon>
        <taxon>Strongyloidea</taxon>
        <taxon>Heligmosomidae</taxon>
        <taxon>Nippostrongylus</taxon>
    </lineage>
</organism>
<accession>A0A0N4YSY7</accession>
<evidence type="ECO:0000313" key="2">
    <source>
        <dbReference type="Proteomes" id="UP000271162"/>
    </source>
</evidence>
<dbReference type="Proteomes" id="UP000271162">
    <property type="component" value="Unassembled WGS sequence"/>
</dbReference>
<name>A0A0N4YSY7_NIPBR</name>
<keyword evidence="2" id="KW-1185">Reference proteome</keyword>
<protein>
    <submittedName>
        <fullName evidence="1 3">Uncharacterized protein</fullName>
    </submittedName>
</protein>
<proteinExistence type="predicted"/>
<reference evidence="3" key="1">
    <citation type="submission" date="2017-02" db="UniProtKB">
        <authorList>
            <consortium name="WormBaseParasite"/>
        </authorList>
    </citation>
    <scope>IDENTIFICATION</scope>
</reference>
<evidence type="ECO:0000313" key="3">
    <source>
        <dbReference type="WBParaSite" id="NBR_0002035901-mRNA-1"/>
    </source>
</evidence>
<evidence type="ECO:0000313" key="1">
    <source>
        <dbReference type="EMBL" id="VDL84097.1"/>
    </source>
</evidence>
<dbReference type="EMBL" id="UYSL01025064">
    <property type="protein sequence ID" value="VDL84097.1"/>
    <property type="molecule type" value="Genomic_DNA"/>
</dbReference>
<dbReference type="AlphaFoldDB" id="A0A0N4YSY7"/>
<dbReference type="WBParaSite" id="NBR_0002035901-mRNA-1">
    <property type="protein sequence ID" value="NBR_0002035901-mRNA-1"/>
    <property type="gene ID" value="NBR_0002035901"/>
</dbReference>
<gene>
    <name evidence="1" type="ORF">NBR_LOCUS20360</name>
</gene>